<dbReference type="OrthoDB" id="4879585at2"/>
<protein>
    <recommendedName>
        <fullName evidence="4">DUF2530 domain-containing protein</fullName>
    </recommendedName>
</protein>
<keyword evidence="1" id="KW-0812">Transmembrane</keyword>
<sequence length="76" mass="8182">MGYTENDRGGKQAVIVMMAVVTAAAAVIVVGATVLVPKFAFFVPWTVLIWAAIMVGTMISERGTLFHRNGNHRPGH</sequence>
<comment type="caution">
    <text evidence="2">The sequence shown here is derived from an EMBL/GenBank/DDBJ whole genome shotgun (WGS) entry which is preliminary data.</text>
</comment>
<gene>
    <name evidence="2" type="ORF">GMA10_08655</name>
</gene>
<keyword evidence="1" id="KW-0472">Membrane</keyword>
<reference evidence="2 3" key="1">
    <citation type="submission" date="2019-12" db="EMBL/GenBank/DDBJ databases">
        <authorList>
            <person name="Li J."/>
            <person name="Shi Y."/>
            <person name="Xu G."/>
            <person name="Xiao D."/>
            <person name="Ran X."/>
        </authorList>
    </citation>
    <scope>NUCLEOTIDE SEQUENCE [LARGE SCALE GENOMIC DNA]</scope>
    <source>
        <strain evidence="2 3">JCM 15915</strain>
    </source>
</reference>
<evidence type="ECO:0000313" key="3">
    <source>
        <dbReference type="Proteomes" id="UP000462152"/>
    </source>
</evidence>
<keyword evidence="3" id="KW-1185">Reference proteome</keyword>
<proteinExistence type="predicted"/>
<evidence type="ECO:0000256" key="1">
    <source>
        <dbReference type="SAM" id="Phobius"/>
    </source>
</evidence>
<dbReference type="AlphaFoldDB" id="A0A7K1LJA4"/>
<dbReference type="Proteomes" id="UP000462152">
    <property type="component" value="Unassembled WGS sequence"/>
</dbReference>
<keyword evidence="1" id="KW-1133">Transmembrane helix</keyword>
<organism evidence="2 3">
    <name type="scientific">Rothia koreensis</name>
    <dbReference type="NCBI Taxonomy" id="592378"/>
    <lineage>
        <taxon>Bacteria</taxon>
        <taxon>Bacillati</taxon>
        <taxon>Actinomycetota</taxon>
        <taxon>Actinomycetes</taxon>
        <taxon>Micrococcales</taxon>
        <taxon>Micrococcaceae</taxon>
        <taxon>Rothia</taxon>
    </lineage>
</organism>
<name>A0A7K1LJA4_9MICC</name>
<evidence type="ECO:0000313" key="2">
    <source>
        <dbReference type="EMBL" id="MUN55276.1"/>
    </source>
</evidence>
<evidence type="ECO:0008006" key="4">
    <source>
        <dbReference type="Google" id="ProtNLM"/>
    </source>
</evidence>
<feature type="transmembrane region" description="Helical" evidence="1">
    <location>
        <begin position="42"/>
        <end position="59"/>
    </location>
</feature>
<feature type="transmembrane region" description="Helical" evidence="1">
    <location>
        <begin position="12"/>
        <end position="36"/>
    </location>
</feature>
<accession>A0A7K1LJA4</accession>
<dbReference type="EMBL" id="WOGT01000004">
    <property type="protein sequence ID" value="MUN55276.1"/>
    <property type="molecule type" value="Genomic_DNA"/>
</dbReference>
<dbReference type="RefSeq" id="WP_129316439.1">
    <property type="nucleotide sequence ID" value="NZ_CP197643.1"/>
</dbReference>